<feature type="domain" description="UPF0033" evidence="2">
    <location>
        <begin position="13"/>
        <end position="82"/>
    </location>
</feature>
<dbReference type="PANTHER" id="PTHR33279:SF19">
    <property type="entry name" value="SSL1707 PROTEIN"/>
    <property type="match status" value="1"/>
</dbReference>
<protein>
    <submittedName>
        <fullName evidence="3">tRNA 2-thiouridine synthesizing protein A</fullName>
    </submittedName>
</protein>
<evidence type="ECO:0000256" key="1">
    <source>
        <dbReference type="ARBA" id="ARBA00008984"/>
    </source>
</evidence>
<evidence type="ECO:0000313" key="3">
    <source>
        <dbReference type="EMBL" id="SNB52049.1"/>
    </source>
</evidence>
<name>A0A212PYI0_9PROT</name>
<reference evidence="3 4" key="1">
    <citation type="submission" date="2017-06" db="EMBL/GenBank/DDBJ databases">
        <authorList>
            <person name="Kim H.J."/>
            <person name="Triplett B.A."/>
        </authorList>
    </citation>
    <scope>NUCLEOTIDE SEQUENCE [LARGE SCALE GENOMIC DNA]</scope>
    <source>
        <strain evidence="3 4">B29T1</strain>
    </source>
</reference>
<keyword evidence="4" id="KW-1185">Reference proteome</keyword>
<gene>
    <name evidence="3" type="ORF">SAMN07250955_101173</name>
</gene>
<dbReference type="SUPFAM" id="SSF64307">
    <property type="entry name" value="SirA-like"/>
    <property type="match status" value="1"/>
</dbReference>
<dbReference type="InterPro" id="IPR001455">
    <property type="entry name" value="TusA-like"/>
</dbReference>
<dbReference type="Gene3D" id="3.30.110.40">
    <property type="entry name" value="TusA-like domain"/>
    <property type="match status" value="1"/>
</dbReference>
<dbReference type="AlphaFoldDB" id="A0A212PYI0"/>
<accession>A0A212PYI0</accession>
<proteinExistence type="inferred from homology"/>
<dbReference type="PANTHER" id="PTHR33279">
    <property type="entry name" value="SULFUR CARRIER PROTEIN YEDF-RELATED"/>
    <property type="match status" value="1"/>
</dbReference>
<sequence length="83" mass="9515">MVITGRMRLMSAFLDITDETCPMTFVRTKLRLEAMQPGQVLHVRLRDGEAAINVPRAVADHGHRIMSMERLEAEILELVIERK</sequence>
<dbReference type="CDD" id="cd00291">
    <property type="entry name" value="SirA_YedF_YeeD"/>
    <property type="match status" value="1"/>
</dbReference>
<evidence type="ECO:0000259" key="2">
    <source>
        <dbReference type="Pfam" id="PF01206"/>
    </source>
</evidence>
<evidence type="ECO:0000313" key="4">
    <source>
        <dbReference type="Proteomes" id="UP000197065"/>
    </source>
</evidence>
<dbReference type="EMBL" id="FYEH01000001">
    <property type="protein sequence ID" value="SNB52049.1"/>
    <property type="molecule type" value="Genomic_DNA"/>
</dbReference>
<organism evidence="3 4">
    <name type="scientific">Arboricoccus pini</name>
    <dbReference type="NCBI Taxonomy" id="1963835"/>
    <lineage>
        <taxon>Bacteria</taxon>
        <taxon>Pseudomonadati</taxon>
        <taxon>Pseudomonadota</taxon>
        <taxon>Alphaproteobacteria</taxon>
        <taxon>Geminicoccales</taxon>
        <taxon>Geminicoccaceae</taxon>
        <taxon>Arboricoccus</taxon>
    </lineage>
</organism>
<dbReference type="Proteomes" id="UP000197065">
    <property type="component" value="Unassembled WGS sequence"/>
</dbReference>
<comment type="similarity">
    <text evidence="1">Belongs to the sulfur carrier protein TusA family.</text>
</comment>
<dbReference type="Pfam" id="PF01206">
    <property type="entry name" value="TusA"/>
    <property type="match status" value="1"/>
</dbReference>
<dbReference type="InterPro" id="IPR036868">
    <property type="entry name" value="TusA-like_sf"/>
</dbReference>